<gene>
    <name evidence="1" type="ORF">K488DRAFT_69978</name>
</gene>
<protein>
    <submittedName>
        <fullName evidence="1">Uncharacterized protein</fullName>
    </submittedName>
</protein>
<dbReference type="EMBL" id="MU273523">
    <property type="protein sequence ID" value="KAI0033284.1"/>
    <property type="molecule type" value="Genomic_DNA"/>
</dbReference>
<organism evidence="1 2">
    <name type="scientific">Vararia minispora EC-137</name>
    <dbReference type="NCBI Taxonomy" id="1314806"/>
    <lineage>
        <taxon>Eukaryota</taxon>
        <taxon>Fungi</taxon>
        <taxon>Dikarya</taxon>
        <taxon>Basidiomycota</taxon>
        <taxon>Agaricomycotina</taxon>
        <taxon>Agaricomycetes</taxon>
        <taxon>Russulales</taxon>
        <taxon>Lachnocladiaceae</taxon>
        <taxon>Vararia</taxon>
    </lineage>
</organism>
<sequence length="286" mass="31120">MSYIRSSAVSPTLLSPTTYVARSFPATSSSTPSIPAPEPTSHYRISADPRYSPTISSSIYHTSAPRAALRTPLLSAFLSPRPRSSVPTGVQQALDELAGQQFADRRSTYDCVLRTFVGGATAGPLSTRGTLTRDEQHFRSAVEEKIRVKRGRHNASAVKTWKLCFASAWLTLGQGRSGPVERVLRELVDPSAHNDVVIHLESTAIKLVDRSILHFQLSERLASIPGNSDKLDVQEHQIDHRASHEAAIIRKILRIFSAPGYVNDPATATKVAVLINELSDLGSCTA</sequence>
<reference evidence="1" key="2">
    <citation type="journal article" date="2022" name="New Phytol.">
        <title>Evolutionary transition to the ectomycorrhizal habit in the genomes of a hyperdiverse lineage of mushroom-forming fungi.</title>
        <authorList>
            <person name="Looney B."/>
            <person name="Miyauchi S."/>
            <person name="Morin E."/>
            <person name="Drula E."/>
            <person name="Courty P.E."/>
            <person name="Kohler A."/>
            <person name="Kuo A."/>
            <person name="LaButti K."/>
            <person name="Pangilinan J."/>
            <person name="Lipzen A."/>
            <person name="Riley R."/>
            <person name="Andreopoulos W."/>
            <person name="He G."/>
            <person name="Johnson J."/>
            <person name="Nolan M."/>
            <person name="Tritt A."/>
            <person name="Barry K.W."/>
            <person name="Grigoriev I.V."/>
            <person name="Nagy L.G."/>
            <person name="Hibbett D."/>
            <person name="Henrissat B."/>
            <person name="Matheny P.B."/>
            <person name="Labbe J."/>
            <person name="Martin F.M."/>
        </authorList>
    </citation>
    <scope>NUCLEOTIDE SEQUENCE</scope>
    <source>
        <strain evidence="1">EC-137</strain>
    </source>
</reference>
<accession>A0ACB8QND4</accession>
<name>A0ACB8QND4_9AGAM</name>
<reference evidence="1" key="1">
    <citation type="submission" date="2021-02" db="EMBL/GenBank/DDBJ databases">
        <authorList>
            <consortium name="DOE Joint Genome Institute"/>
            <person name="Ahrendt S."/>
            <person name="Looney B.P."/>
            <person name="Miyauchi S."/>
            <person name="Morin E."/>
            <person name="Drula E."/>
            <person name="Courty P.E."/>
            <person name="Chicoki N."/>
            <person name="Fauchery L."/>
            <person name="Kohler A."/>
            <person name="Kuo A."/>
            <person name="Labutti K."/>
            <person name="Pangilinan J."/>
            <person name="Lipzen A."/>
            <person name="Riley R."/>
            <person name="Andreopoulos W."/>
            <person name="He G."/>
            <person name="Johnson J."/>
            <person name="Barry K.W."/>
            <person name="Grigoriev I.V."/>
            <person name="Nagy L."/>
            <person name="Hibbett D."/>
            <person name="Henrissat B."/>
            <person name="Matheny P.B."/>
            <person name="Labbe J."/>
            <person name="Martin F."/>
        </authorList>
    </citation>
    <scope>NUCLEOTIDE SEQUENCE</scope>
    <source>
        <strain evidence="1">EC-137</strain>
    </source>
</reference>
<proteinExistence type="predicted"/>
<comment type="caution">
    <text evidence="1">The sequence shown here is derived from an EMBL/GenBank/DDBJ whole genome shotgun (WGS) entry which is preliminary data.</text>
</comment>
<keyword evidence="2" id="KW-1185">Reference proteome</keyword>
<evidence type="ECO:0000313" key="2">
    <source>
        <dbReference type="Proteomes" id="UP000814128"/>
    </source>
</evidence>
<dbReference type="Proteomes" id="UP000814128">
    <property type="component" value="Unassembled WGS sequence"/>
</dbReference>
<evidence type="ECO:0000313" key="1">
    <source>
        <dbReference type="EMBL" id="KAI0033284.1"/>
    </source>
</evidence>